<sequence>MIGKKQGTNSVYTEGYRERCTSELGNEPEFVLGLLDELLDLAAANLFLDLFPVFFLLTDLEAMLGEGLQCLISSGGVSKVQRGQRGQRGQQGPAKASKVQRQGQQEGDRGIT</sequence>
<name>A0A833QDH0_9POAL</name>
<gene>
    <name evidence="2" type="ORF">FCM35_KLT14556</name>
</gene>
<evidence type="ECO:0000313" key="3">
    <source>
        <dbReference type="Proteomes" id="UP000623129"/>
    </source>
</evidence>
<reference evidence="2" key="1">
    <citation type="submission" date="2020-01" db="EMBL/GenBank/DDBJ databases">
        <title>Genome sequence of Kobresia littledalei, the first chromosome-level genome in the family Cyperaceae.</title>
        <authorList>
            <person name="Qu G."/>
        </authorList>
    </citation>
    <scope>NUCLEOTIDE SEQUENCE</scope>
    <source>
        <strain evidence="2">C.B.Clarke</strain>
        <tissue evidence="2">Leaf</tissue>
    </source>
</reference>
<feature type="compositionally biased region" description="Low complexity" evidence="1">
    <location>
        <begin position="81"/>
        <end position="92"/>
    </location>
</feature>
<organism evidence="2 3">
    <name type="scientific">Carex littledalei</name>
    <dbReference type="NCBI Taxonomy" id="544730"/>
    <lineage>
        <taxon>Eukaryota</taxon>
        <taxon>Viridiplantae</taxon>
        <taxon>Streptophyta</taxon>
        <taxon>Embryophyta</taxon>
        <taxon>Tracheophyta</taxon>
        <taxon>Spermatophyta</taxon>
        <taxon>Magnoliopsida</taxon>
        <taxon>Liliopsida</taxon>
        <taxon>Poales</taxon>
        <taxon>Cyperaceae</taxon>
        <taxon>Cyperoideae</taxon>
        <taxon>Cariceae</taxon>
        <taxon>Carex</taxon>
        <taxon>Carex subgen. Euthyceras</taxon>
    </lineage>
</organism>
<protein>
    <submittedName>
        <fullName evidence="2">Uncharacterized protein</fullName>
    </submittedName>
</protein>
<comment type="caution">
    <text evidence="2">The sequence shown here is derived from an EMBL/GenBank/DDBJ whole genome shotgun (WGS) entry which is preliminary data.</text>
</comment>
<accession>A0A833QDH0</accession>
<evidence type="ECO:0000256" key="1">
    <source>
        <dbReference type="SAM" id="MobiDB-lite"/>
    </source>
</evidence>
<keyword evidence="3" id="KW-1185">Reference proteome</keyword>
<feature type="region of interest" description="Disordered" evidence="1">
    <location>
        <begin position="77"/>
        <end position="112"/>
    </location>
</feature>
<dbReference type="EMBL" id="SWLB01000027">
    <property type="protein sequence ID" value="KAF3321303.1"/>
    <property type="molecule type" value="Genomic_DNA"/>
</dbReference>
<dbReference type="Proteomes" id="UP000623129">
    <property type="component" value="Unassembled WGS sequence"/>
</dbReference>
<dbReference type="AlphaFoldDB" id="A0A833QDH0"/>
<proteinExistence type="predicted"/>
<evidence type="ECO:0000313" key="2">
    <source>
        <dbReference type="EMBL" id="KAF3321303.1"/>
    </source>
</evidence>